<keyword evidence="2" id="KW-1185">Reference proteome</keyword>
<evidence type="ECO:0000313" key="1">
    <source>
        <dbReference type="EMBL" id="EGT45366.1"/>
    </source>
</evidence>
<dbReference type="OrthoDB" id="5812648at2759"/>
<dbReference type="Proteomes" id="UP000008068">
    <property type="component" value="Unassembled WGS sequence"/>
</dbReference>
<dbReference type="AlphaFoldDB" id="G0P590"/>
<name>G0P590_CAEBE</name>
<organism evidence="2">
    <name type="scientific">Caenorhabditis brenneri</name>
    <name type="common">Nematode worm</name>
    <dbReference type="NCBI Taxonomy" id="135651"/>
    <lineage>
        <taxon>Eukaryota</taxon>
        <taxon>Metazoa</taxon>
        <taxon>Ecdysozoa</taxon>
        <taxon>Nematoda</taxon>
        <taxon>Chromadorea</taxon>
        <taxon>Rhabditida</taxon>
        <taxon>Rhabditina</taxon>
        <taxon>Rhabditomorpha</taxon>
        <taxon>Rhabditoidea</taxon>
        <taxon>Rhabditidae</taxon>
        <taxon>Peloderinae</taxon>
        <taxon>Caenorhabditis</taxon>
    </lineage>
</organism>
<protein>
    <submittedName>
        <fullName evidence="1">Uncharacterized protein</fullName>
    </submittedName>
</protein>
<evidence type="ECO:0000313" key="2">
    <source>
        <dbReference type="Proteomes" id="UP000008068"/>
    </source>
</evidence>
<dbReference type="InParanoid" id="G0P590"/>
<gene>
    <name evidence="1" type="ORF">CAEBREN_21052</name>
</gene>
<proteinExistence type="predicted"/>
<accession>G0P590</accession>
<sequence>MGEIRNLETETVVSSVIVSPVYNEFYHTGNREFCGKIAMDCAERGSVIMFVNNGLYLKRETRKVDYKRTNEEYTYITKNLGNTRFNA</sequence>
<reference evidence="2" key="1">
    <citation type="submission" date="2011-07" db="EMBL/GenBank/DDBJ databases">
        <authorList>
            <consortium name="Caenorhabditis brenneri Sequencing and Analysis Consortium"/>
            <person name="Wilson R.K."/>
        </authorList>
    </citation>
    <scope>NUCLEOTIDE SEQUENCE [LARGE SCALE GENOMIC DNA]</scope>
    <source>
        <strain evidence="2">PB2801</strain>
    </source>
</reference>
<dbReference type="EMBL" id="GL380077">
    <property type="protein sequence ID" value="EGT45366.1"/>
    <property type="molecule type" value="Genomic_DNA"/>
</dbReference>
<dbReference type="HOGENOM" id="CLU_2485314_0_0_1"/>